<dbReference type="SUPFAM" id="SSF52172">
    <property type="entry name" value="CheY-like"/>
    <property type="match status" value="1"/>
</dbReference>
<keyword evidence="3 6" id="KW-0238">DNA-binding</keyword>
<dbReference type="SUPFAM" id="SSF46894">
    <property type="entry name" value="C-terminal effector domain of the bipartite response regulators"/>
    <property type="match status" value="1"/>
</dbReference>
<dbReference type="Gene3D" id="1.10.10.10">
    <property type="entry name" value="Winged helix-like DNA-binding domain superfamily/Winged helix DNA-binding domain"/>
    <property type="match status" value="1"/>
</dbReference>
<dbReference type="InterPro" id="IPR001789">
    <property type="entry name" value="Sig_transdc_resp-reg_receiver"/>
</dbReference>
<evidence type="ECO:0000256" key="1">
    <source>
        <dbReference type="ARBA" id="ARBA00022553"/>
    </source>
</evidence>
<dbReference type="InterPro" id="IPR001867">
    <property type="entry name" value="OmpR/PhoB-type_DNA-bd"/>
</dbReference>
<evidence type="ECO:0000256" key="6">
    <source>
        <dbReference type="PROSITE-ProRule" id="PRU01091"/>
    </source>
</evidence>
<keyword evidence="10" id="KW-1185">Reference proteome</keyword>
<evidence type="ECO:0000256" key="5">
    <source>
        <dbReference type="PROSITE-ProRule" id="PRU00169"/>
    </source>
</evidence>
<dbReference type="PROSITE" id="PS50110">
    <property type="entry name" value="RESPONSE_REGULATORY"/>
    <property type="match status" value="1"/>
</dbReference>
<evidence type="ECO:0000256" key="4">
    <source>
        <dbReference type="ARBA" id="ARBA00023163"/>
    </source>
</evidence>
<dbReference type="Proteomes" id="UP001321486">
    <property type="component" value="Chromosome"/>
</dbReference>
<dbReference type="InterPro" id="IPR011006">
    <property type="entry name" value="CheY-like_superfamily"/>
</dbReference>
<dbReference type="PROSITE" id="PS51755">
    <property type="entry name" value="OMPR_PHOB"/>
    <property type="match status" value="1"/>
</dbReference>
<dbReference type="Pfam" id="PF00072">
    <property type="entry name" value="Response_reg"/>
    <property type="match status" value="1"/>
</dbReference>
<reference evidence="10" key="1">
    <citation type="journal article" date="2019" name="Int. J. Syst. Evol. Microbiol.">
        <title>The Global Catalogue of Microorganisms (GCM) 10K type strain sequencing project: providing services to taxonomists for standard genome sequencing and annotation.</title>
        <authorList>
            <consortium name="The Broad Institute Genomics Platform"/>
            <consortium name="The Broad Institute Genome Sequencing Center for Infectious Disease"/>
            <person name="Wu L."/>
            <person name="Ma J."/>
        </authorList>
    </citation>
    <scope>NUCLEOTIDE SEQUENCE [LARGE SCALE GENOMIC DNA]</scope>
    <source>
        <strain evidence="10">NBRC 108728</strain>
    </source>
</reference>
<evidence type="ECO:0000259" key="8">
    <source>
        <dbReference type="PROSITE" id="PS51755"/>
    </source>
</evidence>
<keyword evidence="1 5" id="KW-0597">Phosphoprotein</keyword>
<sequence>MTLSSPTPATASEAVPSRVVLVVEDDPIVAEVVVSYLRRRGHVAELITDGLAAVARVRESRPDLILLDRMLPGIDGLEVCRRIRAEVDVPVIMLTALGQEDDRIDGLEAGADDYLVKPFSPRELMLRVDAVLRRTAVPFEAISVIQRGPFRLDTSRREITLDGRVLPLTVREFDLLEFFVRHADQVFRRDELLKAVWQWELGDLSTVTVHVRRLREKVEPDPSSPVHLLTVWGVGYRFAPTLARPTLARPTAADSGAADEAGSE</sequence>
<protein>
    <submittedName>
        <fullName evidence="9">DNA-binding response regulator</fullName>
    </submittedName>
</protein>
<feature type="modified residue" description="4-aspartylphosphate" evidence="5">
    <location>
        <position position="68"/>
    </location>
</feature>
<feature type="DNA-binding region" description="OmpR/PhoB-type" evidence="6">
    <location>
        <begin position="142"/>
        <end position="240"/>
    </location>
</feature>
<dbReference type="Gene3D" id="3.40.50.2300">
    <property type="match status" value="1"/>
</dbReference>
<dbReference type="SMART" id="SM00448">
    <property type="entry name" value="REC"/>
    <property type="match status" value="1"/>
</dbReference>
<keyword evidence="2" id="KW-0805">Transcription regulation</keyword>
<dbReference type="RefSeq" id="WP_286346335.1">
    <property type="nucleotide sequence ID" value="NZ_AP027732.1"/>
</dbReference>
<evidence type="ECO:0000313" key="10">
    <source>
        <dbReference type="Proteomes" id="UP001321486"/>
    </source>
</evidence>
<dbReference type="SMART" id="SM00862">
    <property type="entry name" value="Trans_reg_C"/>
    <property type="match status" value="1"/>
</dbReference>
<dbReference type="InterPro" id="IPR036388">
    <property type="entry name" value="WH-like_DNA-bd_sf"/>
</dbReference>
<evidence type="ECO:0000259" key="7">
    <source>
        <dbReference type="PROSITE" id="PS50110"/>
    </source>
</evidence>
<evidence type="ECO:0000313" key="9">
    <source>
        <dbReference type="EMBL" id="BDZ49571.1"/>
    </source>
</evidence>
<dbReference type="InterPro" id="IPR016032">
    <property type="entry name" value="Sig_transdc_resp-reg_C-effctor"/>
</dbReference>
<dbReference type="Gene3D" id="6.10.250.690">
    <property type="match status" value="1"/>
</dbReference>
<feature type="domain" description="OmpR/PhoB-type" evidence="8">
    <location>
        <begin position="142"/>
        <end position="240"/>
    </location>
</feature>
<feature type="domain" description="Response regulatory" evidence="7">
    <location>
        <begin position="19"/>
        <end position="132"/>
    </location>
</feature>
<dbReference type="GO" id="GO:0003677">
    <property type="term" value="F:DNA binding"/>
    <property type="evidence" value="ECO:0007669"/>
    <property type="project" value="UniProtKB-KW"/>
</dbReference>
<evidence type="ECO:0000256" key="3">
    <source>
        <dbReference type="ARBA" id="ARBA00023125"/>
    </source>
</evidence>
<dbReference type="CDD" id="cd17574">
    <property type="entry name" value="REC_OmpR"/>
    <property type="match status" value="1"/>
</dbReference>
<dbReference type="CDD" id="cd00383">
    <property type="entry name" value="trans_reg_C"/>
    <property type="match status" value="1"/>
</dbReference>
<keyword evidence="4" id="KW-0804">Transcription</keyword>
<dbReference type="Pfam" id="PF00486">
    <property type="entry name" value="Trans_reg_C"/>
    <property type="match status" value="1"/>
</dbReference>
<accession>A0ABM8GMF4</accession>
<dbReference type="PANTHER" id="PTHR48111">
    <property type="entry name" value="REGULATOR OF RPOS"/>
    <property type="match status" value="1"/>
</dbReference>
<evidence type="ECO:0000256" key="2">
    <source>
        <dbReference type="ARBA" id="ARBA00023015"/>
    </source>
</evidence>
<organism evidence="9 10">
    <name type="scientific">Frondihabitans sucicola</name>
    <dbReference type="NCBI Taxonomy" id="1268041"/>
    <lineage>
        <taxon>Bacteria</taxon>
        <taxon>Bacillati</taxon>
        <taxon>Actinomycetota</taxon>
        <taxon>Actinomycetes</taxon>
        <taxon>Micrococcales</taxon>
        <taxon>Microbacteriaceae</taxon>
        <taxon>Frondihabitans</taxon>
    </lineage>
</organism>
<dbReference type="InterPro" id="IPR039420">
    <property type="entry name" value="WalR-like"/>
</dbReference>
<proteinExistence type="predicted"/>
<name>A0ABM8GMF4_9MICO</name>
<gene>
    <name evidence="9" type="ORF">GCM10025867_18120</name>
</gene>
<dbReference type="EMBL" id="AP027732">
    <property type="protein sequence ID" value="BDZ49571.1"/>
    <property type="molecule type" value="Genomic_DNA"/>
</dbReference>
<dbReference type="PANTHER" id="PTHR48111:SF4">
    <property type="entry name" value="DNA-BINDING DUAL TRANSCRIPTIONAL REGULATOR OMPR"/>
    <property type="match status" value="1"/>
</dbReference>